<gene>
    <name evidence="1" type="ORF">EVAR_98684_1</name>
</gene>
<accession>A0A4C1XZ92</accession>
<proteinExistence type="predicted"/>
<sequence length="330" mass="37228">MPRRHPSGVVHRACHAPSALTCVVRPRSGEFFSGFQSYTTHAYGREGVRDRHFLPPPRRKRKKKDPLEFRVLFCGVWSCSHDPTLVLLVTTYDSLSQEPTYVVKATSWPLTAHARASRRLAAATARRGATAMPDTLSLKKPKRFSAIINLQIVVVRLRQPHAFVVANGHRVSFRPTKRRSNQTVQSKAWDEEVEDRPFTQVHKKQRKQARRQKTDLNSIDSIVMEVENNMGVSTVGNNSSAAVNAPVREAIVTSIKILTTTADDFRKLNSFLINNNVPFHTFALEEERKVKAVIKGVPIEIRQTRSRLTSNIKDAQSSRCTECTAVTVPR</sequence>
<name>A0A4C1XZ92_EUMVA</name>
<comment type="caution">
    <text evidence="1">The sequence shown here is derived from an EMBL/GenBank/DDBJ whole genome shotgun (WGS) entry which is preliminary data.</text>
</comment>
<keyword evidence="2" id="KW-1185">Reference proteome</keyword>
<evidence type="ECO:0008006" key="3">
    <source>
        <dbReference type="Google" id="ProtNLM"/>
    </source>
</evidence>
<dbReference type="EMBL" id="BGZK01000987">
    <property type="protein sequence ID" value="GBP67629.1"/>
    <property type="molecule type" value="Genomic_DNA"/>
</dbReference>
<evidence type="ECO:0000313" key="1">
    <source>
        <dbReference type="EMBL" id="GBP67629.1"/>
    </source>
</evidence>
<reference evidence="1 2" key="1">
    <citation type="journal article" date="2019" name="Commun. Biol.">
        <title>The bagworm genome reveals a unique fibroin gene that provides high tensile strength.</title>
        <authorList>
            <person name="Kono N."/>
            <person name="Nakamura H."/>
            <person name="Ohtoshi R."/>
            <person name="Tomita M."/>
            <person name="Numata K."/>
            <person name="Arakawa K."/>
        </authorList>
    </citation>
    <scope>NUCLEOTIDE SEQUENCE [LARGE SCALE GENOMIC DNA]</scope>
</reference>
<organism evidence="1 2">
    <name type="scientific">Eumeta variegata</name>
    <name type="common">Bagworm moth</name>
    <name type="synonym">Eumeta japonica</name>
    <dbReference type="NCBI Taxonomy" id="151549"/>
    <lineage>
        <taxon>Eukaryota</taxon>
        <taxon>Metazoa</taxon>
        <taxon>Ecdysozoa</taxon>
        <taxon>Arthropoda</taxon>
        <taxon>Hexapoda</taxon>
        <taxon>Insecta</taxon>
        <taxon>Pterygota</taxon>
        <taxon>Neoptera</taxon>
        <taxon>Endopterygota</taxon>
        <taxon>Lepidoptera</taxon>
        <taxon>Glossata</taxon>
        <taxon>Ditrysia</taxon>
        <taxon>Tineoidea</taxon>
        <taxon>Psychidae</taxon>
        <taxon>Oiketicinae</taxon>
        <taxon>Eumeta</taxon>
    </lineage>
</organism>
<dbReference type="AlphaFoldDB" id="A0A4C1XZ92"/>
<dbReference type="Proteomes" id="UP000299102">
    <property type="component" value="Unassembled WGS sequence"/>
</dbReference>
<protein>
    <recommendedName>
        <fullName evidence="3">Nucleic-acid-binding protein from transposon X-element</fullName>
    </recommendedName>
</protein>
<evidence type="ECO:0000313" key="2">
    <source>
        <dbReference type="Proteomes" id="UP000299102"/>
    </source>
</evidence>